<keyword evidence="1" id="KW-0677">Repeat</keyword>
<dbReference type="Proteomes" id="UP000800093">
    <property type="component" value="Unassembled WGS sequence"/>
</dbReference>
<dbReference type="InterPro" id="IPR027417">
    <property type="entry name" value="P-loop_NTPase"/>
</dbReference>
<dbReference type="OrthoDB" id="195446at2759"/>
<keyword evidence="2" id="KW-0732">Signal</keyword>
<evidence type="ECO:0000259" key="3">
    <source>
        <dbReference type="Pfam" id="PF24883"/>
    </source>
</evidence>
<comment type="caution">
    <text evidence="4">The sequence shown here is derived from an EMBL/GenBank/DDBJ whole genome shotgun (WGS) entry which is preliminary data.</text>
</comment>
<feature type="chain" id="PRO_5040456659" description="Nephrocystin 3-like N-terminal domain-containing protein" evidence="2">
    <location>
        <begin position="18"/>
        <end position="361"/>
    </location>
</feature>
<dbReference type="Gene3D" id="3.40.50.300">
    <property type="entry name" value="P-loop containing nucleotide triphosphate hydrolases"/>
    <property type="match status" value="1"/>
</dbReference>
<dbReference type="PANTHER" id="PTHR10039">
    <property type="entry name" value="AMELOGENIN"/>
    <property type="match status" value="1"/>
</dbReference>
<protein>
    <recommendedName>
        <fullName evidence="3">Nephrocystin 3-like N-terminal domain-containing protein</fullName>
    </recommendedName>
</protein>
<reference evidence="5" key="1">
    <citation type="journal article" date="2020" name="Stud. Mycol.">
        <title>101 Dothideomycetes genomes: A test case for predicting lifestyles and emergence of pathogens.</title>
        <authorList>
            <person name="Haridas S."/>
            <person name="Albert R."/>
            <person name="Binder M."/>
            <person name="Bloem J."/>
            <person name="LaButti K."/>
            <person name="Salamov A."/>
            <person name="Andreopoulos B."/>
            <person name="Baker S."/>
            <person name="Barry K."/>
            <person name="Bills G."/>
            <person name="Bluhm B."/>
            <person name="Cannon C."/>
            <person name="Castanera R."/>
            <person name="Culley D."/>
            <person name="Daum C."/>
            <person name="Ezra D."/>
            <person name="Gonzalez J."/>
            <person name="Henrissat B."/>
            <person name="Kuo A."/>
            <person name="Liang C."/>
            <person name="Lipzen A."/>
            <person name="Lutzoni F."/>
            <person name="Magnuson J."/>
            <person name="Mondo S."/>
            <person name="Nolan M."/>
            <person name="Ohm R."/>
            <person name="Pangilinan J."/>
            <person name="Park H.-J."/>
            <person name="Ramirez L."/>
            <person name="Alfaro M."/>
            <person name="Sun H."/>
            <person name="Tritt A."/>
            <person name="Yoshinaga Y."/>
            <person name="Zwiers L.-H."/>
            <person name="Turgeon B."/>
            <person name="Goodwin S."/>
            <person name="Spatafora J."/>
            <person name="Crous P."/>
            <person name="Grigoriev I."/>
        </authorList>
    </citation>
    <scope>NUCLEOTIDE SEQUENCE [LARGE SCALE GENOMIC DNA]</scope>
    <source>
        <strain evidence="5">CBS 304.66</strain>
    </source>
</reference>
<accession>A0A9P4K576</accession>
<gene>
    <name evidence="4" type="ORF">CC78DRAFT_582948</name>
</gene>
<name>A0A9P4K576_9PLEO</name>
<proteinExistence type="predicted"/>
<dbReference type="AlphaFoldDB" id="A0A9P4K576"/>
<feature type="signal peptide" evidence="2">
    <location>
        <begin position="1"/>
        <end position="17"/>
    </location>
</feature>
<evidence type="ECO:0000313" key="5">
    <source>
        <dbReference type="Proteomes" id="UP000800093"/>
    </source>
</evidence>
<organism evidence="4 5">
    <name type="scientific">Lojkania enalia</name>
    <dbReference type="NCBI Taxonomy" id="147567"/>
    <lineage>
        <taxon>Eukaryota</taxon>
        <taxon>Fungi</taxon>
        <taxon>Dikarya</taxon>
        <taxon>Ascomycota</taxon>
        <taxon>Pezizomycotina</taxon>
        <taxon>Dothideomycetes</taxon>
        <taxon>Pleosporomycetidae</taxon>
        <taxon>Pleosporales</taxon>
        <taxon>Pleosporales incertae sedis</taxon>
        <taxon>Lojkania</taxon>
    </lineage>
</organism>
<dbReference type="InterPro" id="IPR056884">
    <property type="entry name" value="NPHP3-like_N"/>
</dbReference>
<evidence type="ECO:0000313" key="4">
    <source>
        <dbReference type="EMBL" id="KAF2262026.1"/>
    </source>
</evidence>
<sequence length="361" mass="40981">MTEVLGATASLISLVETAVLVLKYLNDVNSARDDIVRLKQEMVTLISVLSTLKMLADSGHPWSANVHSLGVKDGPLQQFKQTLERLSKLLAPLRGFRERIIFPLKKGEIVTLLDELERFEGIFNLAIELDNSKSNSSSSSKVTQATLSYVRDMAQRFSGLVISKIEAENKEITHWMSSLSFTGRQIDMFQRRQEGTCQWVLESPEVKRWLSHEATTFWCWGAPGAGKTIFASVLINFLEKMAQGEGAALIYIYCMYNERAEQTASNLVSSLLQQLLLQRSNIPDQILSKYHYHTMRNSRPSLEDWSTLLASELRLWPRTFLVINALDECEENTRFEFLACIKKLPNTSLLVTSRPNIMIQN</sequence>
<evidence type="ECO:0000256" key="1">
    <source>
        <dbReference type="ARBA" id="ARBA00022737"/>
    </source>
</evidence>
<dbReference type="Pfam" id="PF24883">
    <property type="entry name" value="NPHP3_N"/>
    <property type="match status" value="1"/>
</dbReference>
<dbReference type="EMBL" id="ML986645">
    <property type="protein sequence ID" value="KAF2262026.1"/>
    <property type="molecule type" value="Genomic_DNA"/>
</dbReference>
<feature type="domain" description="Nephrocystin 3-like N-terminal" evidence="3">
    <location>
        <begin position="195"/>
        <end position="354"/>
    </location>
</feature>
<dbReference type="SUPFAM" id="SSF52540">
    <property type="entry name" value="P-loop containing nucleoside triphosphate hydrolases"/>
    <property type="match status" value="1"/>
</dbReference>
<keyword evidence="5" id="KW-1185">Reference proteome</keyword>
<dbReference type="PANTHER" id="PTHR10039:SF15">
    <property type="entry name" value="NACHT DOMAIN-CONTAINING PROTEIN"/>
    <property type="match status" value="1"/>
</dbReference>
<evidence type="ECO:0000256" key="2">
    <source>
        <dbReference type="SAM" id="SignalP"/>
    </source>
</evidence>